<reference evidence="9 10" key="1">
    <citation type="journal article" date="2019" name="Int. J. Syst. Evol. Microbiol.">
        <title>The Global Catalogue of Microorganisms (GCM) 10K type strain sequencing project: providing services to taxonomists for standard genome sequencing and annotation.</title>
        <authorList>
            <consortium name="The Broad Institute Genomics Platform"/>
            <consortium name="The Broad Institute Genome Sequencing Center for Infectious Disease"/>
            <person name="Wu L."/>
            <person name="Ma J."/>
        </authorList>
    </citation>
    <scope>NUCLEOTIDE SEQUENCE [LARGE SCALE GENOMIC DNA]</scope>
    <source>
        <strain evidence="9 10">JCM 15896</strain>
    </source>
</reference>
<dbReference type="InterPro" id="IPR003399">
    <property type="entry name" value="Mce/MlaD"/>
</dbReference>
<name>A0ABN1LD92_9ALTE</name>
<evidence type="ECO:0000256" key="5">
    <source>
        <dbReference type="ARBA" id="ARBA00022989"/>
    </source>
</evidence>
<evidence type="ECO:0000256" key="3">
    <source>
        <dbReference type="ARBA" id="ARBA00022519"/>
    </source>
</evidence>
<dbReference type="InterPro" id="IPR051800">
    <property type="entry name" value="PqiA-PqiB_transport"/>
</dbReference>
<dbReference type="Proteomes" id="UP001500359">
    <property type="component" value="Unassembled WGS sequence"/>
</dbReference>
<evidence type="ECO:0000256" key="6">
    <source>
        <dbReference type="ARBA" id="ARBA00023136"/>
    </source>
</evidence>
<organism evidence="9 10">
    <name type="scientific">Aliiglaciecola litoralis</name>
    <dbReference type="NCBI Taxonomy" id="582857"/>
    <lineage>
        <taxon>Bacteria</taxon>
        <taxon>Pseudomonadati</taxon>
        <taxon>Pseudomonadota</taxon>
        <taxon>Gammaproteobacteria</taxon>
        <taxon>Alteromonadales</taxon>
        <taxon>Alteromonadaceae</taxon>
        <taxon>Aliiglaciecola</taxon>
    </lineage>
</organism>
<evidence type="ECO:0000256" key="2">
    <source>
        <dbReference type="ARBA" id="ARBA00022475"/>
    </source>
</evidence>
<evidence type="ECO:0000313" key="9">
    <source>
        <dbReference type="EMBL" id="GAA0853326.1"/>
    </source>
</evidence>
<comment type="caution">
    <text evidence="9">The sequence shown here is derived from an EMBL/GenBank/DDBJ whole genome shotgun (WGS) entry which is preliminary data.</text>
</comment>
<dbReference type="Pfam" id="PF02470">
    <property type="entry name" value="MlaD"/>
    <property type="match status" value="2"/>
</dbReference>
<keyword evidence="5 7" id="KW-1133">Transmembrane helix</keyword>
<evidence type="ECO:0000256" key="4">
    <source>
        <dbReference type="ARBA" id="ARBA00022692"/>
    </source>
</evidence>
<comment type="subcellular location">
    <subcellularLocation>
        <location evidence="1">Cell inner membrane</location>
    </subcellularLocation>
</comment>
<dbReference type="PANTHER" id="PTHR30462:SF2">
    <property type="entry name" value="INTERMEMBRANE TRANSPORT PROTEIN PQIB"/>
    <property type="match status" value="1"/>
</dbReference>
<dbReference type="NCBIfam" id="NF008070">
    <property type="entry name" value="PRK10807.1"/>
    <property type="match status" value="1"/>
</dbReference>
<evidence type="ECO:0000256" key="7">
    <source>
        <dbReference type="SAM" id="Phobius"/>
    </source>
</evidence>
<gene>
    <name evidence="9" type="primary">pqiB</name>
    <name evidence="9" type="ORF">GCM10009114_05830</name>
</gene>
<dbReference type="PANTHER" id="PTHR30462">
    <property type="entry name" value="INTERMEMBRANE TRANSPORT PROTEIN PQIB-RELATED"/>
    <property type="match status" value="1"/>
</dbReference>
<dbReference type="EMBL" id="BAAAFD010000001">
    <property type="protein sequence ID" value="GAA0853326.1"/>
    <property type="molecule type" value="Genomic_DNA"/>
</dbReference>
<evidence type="ECO:0000256" key="1">
    <source>
        <dbReference type="ARBA" id="ARBA00004533"/>
    </source>
</evidence>
<keyword evidence="4 7" id="KW-0812">Transmembrane</keyword>
<sequence>MNESTTQKSEPQDAVIENSQKISRIWLIPFLALSIGIWMVYYQWSNQGPLITIEFTSATGIEADKTAIKTKDVKIGMVKKVALKDDLSGVIVTARIEPNSAHLLKADSNFWLVRPRVSLSGVSGLSTLLSGPYITMEASAKETNCAKQRSCGNGDPVTQFVALDNPPVTPAGTPGLQITLNSNAEFAFKAGDPIIYKGLKVGEFEDIYFNLEERIVYYNAFIEAPYHRLITENTKFWNTSGVRFELAANGIEVQTGSLETMLTNGVTFGIPQGMAAGKQITERAYFDIYRDYESASNERYKLGVNFVVLIKDTIRGLTVGAPVEYRGLEIGKVLDINLPSPANDRLLDEGYAIPILITIQPSRVQQPDSRQGVEFVRAQILHWVEQGLRASLKIGNILTGGLYVDLQHYEGLPPPPADTFLGYDMIPTTSGEFAQITEKVTNMLDKINGIPFEDMANNANALLTTLNQTALSFKQTASSLEGLLNDVQDRQTTAKIDQAIESVDALLKDYSAGSQSHDELMSTLHTFQLTLQQLTPLLQQLNQTPNSLIFADGTQPVIEPKAKEKAND</sequence>
<keyword evidence="6 7" id="KW-0472">Membrane</keyword>
<evidence type="ECO:0000313" key="10">
    <source>
        <dbReference type="Proteomes" id="UP001500359"/>
    </source>
</evidence>
<accession>A0ABN1LD92</accession>
<keyword evidence="2" id="KW-1003">Cell membrane</keyword>
<feature type="domain" description="Mce/MlaD" evidence="8">
    <location>
        <begin position="48"/>
        <end position="137"/>
    </location>
</feature>
<keyword evidence="10" id="KW-1185">Reference proteome</keyword>
<feature type="domain" description="Mce/MlaD" evidence="8">
    <location>
        <begin position="312"/>
        <end position="407"/>
    </location>
</feature>
<protein>
    <submittedName>
        <fullName evidence="9">Intermembrane transport protein PqiB</fullName>
    </submittedName>
</protein>
<proteinExistence type="predicted"/>
<dbReference type="RefSeq" id="WP_343856325.1">
    <property type="nucleotide sequence ID" value="NZ_BAAAFD010000001.1"/>
</dbReference>
<feature type="transmembrane region" description="Helical" evidence="7">
    <location>
        <begin position="25"/>
        <end position="44"/>
    </location>
</feature>
<keyword evidence="3" id="KW-0997">Cell inner membrane</keyword>
<evidence type="ECO:0000259" key="8">
    <source>
        <dbReference type="Pfam" id="PF02470"/>
    </source>
</evidence>